<feature type="transmembrane region" description="Helical" evidence="1">
    <location>
        <begin position="123"/>
        <end position="146"/>
    </location>
</feature>
<accession>A0ABR9G7N0</accession>
<sequence length="268" mass="29299">MAAWPIKPAATPSPPEAPRAPGVLYALALIAIYFLLQLIASALISFTLSLVARVRHPELSQAQVHARVMELLQRPDSNALLVIVVLPLIALLMLWFVRRHWPLLWTGRRPPGFGWSAPSSANWYLVALLIGLAMPPIGAVLTQLLAHGHQVTQNVEELSRQVSGSLRLPLGIVAVTVGPMIEELMFRGVLLSALMHRLSMLWSVVLCSCLFGAVHLAGLDFQWYAVPNLILLAAVLCWLRLKSASLWPAVIAHGVYNLFALIALFAAT</sequence>
<feature type="domain" description="CAAX prenyl protease 2/Lysostaphin resistance protein A-like" evidence="2">
    <location>
        <begin position="168"/>
        <end position="259"/>
    </location>
</feature>
<organism evidence="3 4">
    <name type="scientific">Dyella acidiphila</name>
    <dbReference type="NCBI Taxonomy" id="2775866"/>
    <lineage>
        <taxon>Bacteria</taxon>
        <taxon>Pseudomonadati</taxon>
        <taxon>Pseudomonadota</taxon>
        <taxon>Gammaproteobacteria</taxon>
        <taxon>Lysobacterales</taxon>
        <taxon>Rhodanobacteraceae</taxon>
        <taxon>Dyella</taxon>
    </lineage>
</organism>
<dbReference type="GO" id="GO:0008237">
    <property type="term" value="F:metallopeptidase activity"/>
    <property type="evidence" value="ECO:0007669"/>
    <property type="project" value="UniProtKB-KW"/>
</dbReference>
<dbReference type="PANTHER" id="PTHR36435">
    <property type="entry name" value="SLR1288 PROTEIN"/>
    <property type="match status" value="1"/>
</dbReference>
<feature type="transmembrane region" description="Helical" evidence="1">
    <location>
        <begin position="79"/>
        <end position="97"/>
    </location>
</feature>
<keyword evidence="3" id="KW-0378">Hydrolase</keyword>
<dbReference type="Proteomes" id="UP000651010">
    <property type="component" value="Unassembled WGS sequence"/>
</dbReference>
<keyword evidence="1" id="KW-1133">Transmembrane helix</keyword>
<gene>
    <name evidence="3" type="ORF">IGX34_06555</name>
</gene>
<dbReference type="PANTHER" id="PTHR36435:SF1">
    <property type="entry name" value="CAAX AMINO TERMINAL PROTEASE FAMILY PROTEIN"/>
    <property type="match status" value="1"/>
</dbReference>
<keyword evidence="1" id="KW-0472">Membrane</keyword>
<feature type="transmembrane region" description="Helical" evidence="1">
    <location>
        <begin position="198"/>
        <end position="216"/>
    </location>
</feature>
<feature type="transmembrane region" description="Helical" evidence="1">
    <location>
        <begin position="247"/>
        <end position="267"/>
    </location>
</feature>
<keyword evidence="3" id="KW-0482">Metalloprotease</keyword>
<proteinExistence type="predicted"/>
<evidence type="ECO:0000256" key="1">
    <source>
        <dbReference type="SAM" id="Phobius"/>
    </source>
</evidence>
<dbReference type="Pfam" id="PF02517">
    <property type="entry name" value="Rce1-like"/>
    <property type="match status" value="1"/>
</dbReference>
<keyword evidence="4" id="KW-1185">Reference proteome</keyword>
<feature type="transmembrane region" description="Helical" evidence="1">
    <location>
        <begin position="23"/>
        <end position="51"/>
    </location>
</feature>
<keyword evidence="3" id="KW-0645">Protease</keyword>
<evidence type="ECO:0000313" key="4">
    <source>
        <dbReference type="Proteomes" id="UP000651010"/>
    </source>
</evidence>
<dbReference type="InterPro" id="IPR052710">
    <property type="entry name" value="CAAX_protease"/>
</dbReference>
<evidence type="ECO:0000259" key="2">
    <source>
        <dbReference type="Pfam" id="PF02517"/>
    </source>
</evidence>
<dbReference type="RefSeq" id="WP_192554883.1">
    <property type="nucleotide sequence ID" value="NZ_JACZZA010000002.1"/>
</dbReference>
<dbReference type="EMBL" id="JACZZA010000002">
    <property type="protein sequence ID" value="MBE1160041.1"/>
    <property type="molecule type" value="Genomic_DNA"/>
</dbReference>
<name>A0ABR9G7N0_9GAMM</name>
<dbReference type="InterPro" id="IPR003675">
    <property type="entry name" value="Rce1/LyrA-like_dom"/>
</dbReference>
<keyword evidence="1" id="KW-0812">Transmembrane</keyword>
<comment type="caution">
    <text evidence="3">The sequence shown here is derived from an EMBL/GenBank/DDBJ whole genome shotgun (WGS) entry which is preliminary data.</text>
</comment>
<protein>
    <submittedName>
        <fullName evidence="3">CPBP family intramembrane metalloprotease</fullName>
    </submittedName>
</protein>
<evidence type="ECO:0000313" key="3">
    <source>
        <dbReference type="EMBL" id="MBE1160041.1"/>
    </source>
</evidence>
<feature type="transmembrane region" description="Helical" evidence="1">
    <location>
        <begin position="223"/>
        <end position="241"/>
    </location>
</feature>
<reference evidence="3 4" key="1">
    <citation type="submission" date="2020-09" db="EMBL/GenBank/DDBJ databases">
        <title>Dyella sp. 7MK23 isolated from forest soil.</title>
        <authorList>
            <person name="Fu J."/>
        </authorList>
    </citation>
    <scope>NUCLEOTIDE SEQUENCE [LARGE SCALE GENOMIC DNA]</scope>
    <source>
        <strain evidence="3 4">7MK23</strain>
    </source>
</reference>